<feature type="domain" description="PX" evidence="4">
    <location>
        <begin position="323"/>
        <end position="442"/>
    </location>
</feature>
<keyword evidence="1" id="KW-0343">GTPase activation</keyword>
<feature type="compositionally biased region" description="Basic and acidic residues" evidence="2">
    <location>
        <begin position="68"/>
        <end position="82"/>
    </location>
</feature>
<dbReference type="PANTHER" id="PTHR23176:SF129">
    <property type="entry name" value="RHO GTPASE ACTIVATING PROTEIN AT 16F, ISOFORM E-RELATED"/>
    <property type="match status" value="1"/>
</dbReference>
<feature type="compositionally biased region" description="Polar residues" evidence="2">
    <location>
        <begin position="741"/>
        <end position="752"/>
    </location>
</feature>
<feature type="compositionally biased region" description="Polar residues" evidence="2">
    <location>
        <begin position="271"/>
        <end position="284"/>
    </location>
</feature>
<feature type="compositionally biased region" description="Low complexity" evidence="2">
    <location>
        <begin position="564"/>
        <end position="579"/>
    </location>
</feature>
<protein>
    <recommendedName>
        <fullName evidence="8">RhoGAP-domain-containing protein</fullName>
    </recommendedName>
</protein>
<dbReference type="SUPFAM" id="SSF48350">
    <property type="entry name" value="GTPase activation domain, GAP"/>
    <property type="match status" value="1"/>
</dbReference>
<feature type="compositionally biased region" description="Low complexity" evidence="2">
    <location>
        <begin position="851"/>
        <end position="866"/>
    </location>
</feature>
<feature type="domain" description="Rho-GAP" evidence="5">
    <location>
        <begin position="941"/>
        <end position="1143"/>
    </location>
</feature>
<dbReference type="Pfam" id="PF00787">
    <property type="entry name" value="PX"/>
    <property type="match status" value="1"/>
</dbReference>
<feature type="compositionally biased region" description="Polar residues" evidence="2">
    <location>
        <begin position="646"/>
        <end position="673"/>
    </location>
</feature>
<evidence type="ECO:0000259" key="4">
    <source>
        <dbReference type="PROSITE" id="PS50195"/>
    </source>
</evidence>
<feature type="region of interest" description="Disordered" evidence="2">
    <location>
        <begin position="250"/>
        <end position="315"/>
    </location>
</feature>
<dbReference type="Proteomes" id="UP000193560">
    <property type="component" value="Unassembled WGS sequence"/>
</dbReference>
<dbReference type="InterPro" id="IPR050729">
    <property type="entry name" value="Rho-GAP"/>
</dbReference>
<dbReference type="GO" id="GO:0035091">
    <property type="term" value="F:phosphatidylinositol binding"/>
    <property type="evidence" value="ECO:0007669"/>
    <property type="project" value="InterPro"/>
</dbReference>
<sequence length="1293" mass="143375">MTQDYSELKSHIDQLWKIIEQQDAQIQELKKSNNSLSNERDDLQEKLRLVLSRETATPSTTYTLENQTARDHDNTDSTDTHEASSPGASNPVLPARSPYRSFNASDADIATFKDRKHQLSSTSLSVSPITTKTTPVSATSNMIDSTDDINAAAMSSQEPISPKIIQQDAKLFAQYQSAVLRRDMTNNIDTSSFNTPSGQWQYHPATASPIVLTPSKSSTLPCQSHEYRVAQRKQHNSMVFPSSTVIPIAGRKKKDDQAPPPTPPPHHYQQSRRQPTTNMTTSLRQQQQQKQKQHSDGGPRDYNMYSPTYTQPSSTMKLNSISDVTVKVIGSLLKSNEKGKDVVSFILSVGKHTDDRFEELWRVQKLYSDFLDLDLKLKAQLGGSKMNKMTRLPEKQLFTTRSPNKLDQRRVALEKYLHHVITLPMDNIADFCEFLSTNVVDHSSYMNQGNKEGYLTKRGKNFGGWKTRYFVLKKNRLDYYETKDGSKLGSILLDDAQIGRQTPPNNSGAPEDSTESSYRHAILILEYRKTSIGNYVRHILCASSDTDCDEWITALLQVIQTNTESSNNNETTHSTTPSSLARSNSTAIGTSKEKQRNKKQSSSDKQRKLFKGEIRTVSATPISHLRVDSSQAVDMEKLTLVPVNNDFVSSPSTINPTPSDSNDSGNGINTTATPSNSLPLSSPLSISSPDSPCTPRQPFHYNSFGTSPDKGNGMMGLNYQQQQYQHRPSLTKTECSLDDSMLSSHSRSNSPIPTALFDPRESDDSFTNGGGGGGNEQQQQQHQQEQQQQLDKKAKTKSANRMTLWGKKVFGNQQRTLSSPTSPNSSSIDGNSNIAAAIAPNFAGGNPTPPSSSSSASSSASQQQQQQHDRGSSKSLRHVLSRPSKHQQQQQQMEIGLTDENLLTTSPTNHGSGSKQFMPSLSKSSSPSSSSANNSKQVFGVPLEEAVRVSRVSDGYPLPAVVFRCIEYLDAKNAILEEGLYRLSGSNATLQKLKKKFNQDGDVPLLNAKEEYDVHVVAGLLKMWLRELPITVLTRELRPEFIQVIDLLERKDRVNELGRLVSELPLANYTLLRILTSHLIRVVKHCDTNLMTVRNIGIVFSPTLGIPGSIFNLFLSEFDYIFWTTKDGDAAPRRLEDEEEDDNDGGDSNDDDDDDDDDDGSMNDGKAVDDNDGSKDENEHAAKEMPLTTENQDDSLQHHQPSSSTTTTDPQSCNTELLAPISSVVVPRRVNKKLMTVQKNQGRNNRNSILYIDAAPNAVVDLEKHTTGGTNVTEDDEEIDELAMDVAVEDDMP</sequence>
<keyword evidence="7" id="KW-1185">Reference proteome</keyword>
<evidence type="ECO:0000256" key="1">
    <source>
        <dbReference type="ARBA" id="ARBA00022468"/>
    </source>
</evidence>
<dbReference type="InterPro" id="IPR011993">
    <property type="entry name" value="PH-like_dom_sf"/>
</dbReference>
<evidence type="ECO:0008006" key="8">
    <source>
        <dbReference type="Google" id="ProtNLM"/>
    </source>
</evidence>
<dbReference type="InterPro" id="IPR008936">
    <property type="entry name" value="Rho_GTPase_activation_prot"/>
</dbReference>
<dbReference type="PROSITE" id="PS50238">
    <property type="entry name" value="RHOGAP"/>
    <property type="match status" value="1"/>
</dbReference>
<dbReference type="GO" id="GO:0005737">
    <property type="term" value="C:cytoplasm"/>
    <property type="evidence" value="ECO:0007669"/>
    <property type="project" value="TreeGrafter"/>
</dbReference>
<dbReference type="SUPFAM" id="SSF64268">
    <property type="entry name" value="PX domain"/>
    <property type="match status" value="1"/>
</dbReference>
<dbReference type="EMBL" id="MCGE01000016">
    <property type="protein sequence ID" value="ORZ13471.1"/>
    <property type="molecule type" value="Genomic_DNA"/>
</dbReference>
<feature type="region of interest" description="Disordered" evidence="2">
    <location>
        <begin position="735"/>
        <end position="936"/>
    </location>
</feature>
<dbReference type="Gene3D" id="2.30.29.30">
    <property type="entry name" value="Pleckstrin-homology domain (PH domain)/Phosphotyrosine-binding domain (PTB)"/>
    <property type="match status" value="1"/>
</dbReference>
<feature type="compositionally biased region" description="Basic residues" evidence="2">
    <location>
        <begin position="875"/>
        <end position="885"/>
    </location>
</feature>
<dbReference type="PANTHER" id="PTHR23176">
    <property type="entry name" value="RHO/RAC/CDC GTPASE-ACTIVATING PROTEIN"/>
    <property type="match status" value="1"/>
</dbReference>
<dbReference type="InterPro" id="IPR000198">
    <property type="entry name" value="RhoGAP_dom"/>
</dbReference>
<feature type="compositionally biased region" description="Low complexity" evidence="2">
    <location>
        <begin position="919"/>
        <end position="936"/>
    </location>
</feature>
<proteinExistence type="predicted"/>
<evidence type="ECO:0000259" key="5">
    <source>
        <dbReference type="PROSITE" id="PS50238"/>
    </source>
</evidence>
<name>A0A1X2IBL5_9FUNG</name>
<dbReference type="SMART" id="SM00324">
    <property type="entry name" value="RhoGAP"/>
    <property type="match status" value="1"/>
</dbReference>
<dbReference type="OrthoDB" id="185175at2759"/>
<feature type="compositionally biased region" description="Polar residues" evidence="2">
    <location>
        <begin position="54"/>
        <end position="67"/>
    </location>
</feature>
<dbReference type="InterPro" id="IPR001849">
    <property type="entry name" value="PH_domain"/>
</dbReference>
<dbReference type="STRING" id="90262.A0A1X2IBL5"/>
<dbReference type="Gene3D" id="1.10.555.10">
    <property type="entry name" value="Rho GTPase activation protein"/>
    <property type="match status" value="1"/>
</dbReference>
<feature type="compositionally biased region" description="Polar residues" evidence="2">
    <location>
        <begin position="580"/>
        <end position="589"/>
    </location>
</feature>
<dbReference type="CDD" id="cd06093">
    <property type="entry name" value="PX_domain"/>
    <property type="match status" value="1"/>
</dbReference>
<feature type="region of interest" description="Disordered" evidence="2">
    <location>
        <begin position="1131"/>
        <end position="1215"/>
    </location>
</feature>
<feature type="compositionally biased region" description="Low complexity" evidence="2">
    <location>
        <begin position="818"/>
        <end position="827"/>
    </location>
</feature>
<reference evidence="6 7" key="1">
    <citation type="submission" date="2016-07" db="EMBL/GenBank/DDBJ databases">
        <title>Pervasive Adenine N6-methylation of Active Genes in Fungi.</title>
        <authorList>
            <consortium name="DOE Joint Genome Institute"/>
            <person name="Mondo S.J."/>
            <person name="Dannebaum R.O."/>
            <person name="Kuo R.C."/>
            <person name="Labutti K."/>
            <person name="Haridas S."/>
            <person name="Kuo A."/>
            <person name="Salamov A."/>
            <person name="Ahrendt S.R."/>
            <person name="Lipzen A."/>
            <person name="Sullivan W."/>
            <person name="Andreopoulos W.B."/>
            <person name="Clum A."/>
            <person name="Lindquist E."/>
            <person name="Daum C."/>
            <person name="Ramamoorthy G.K."/>
            <person name="Gryganskyi A."/>
            <person name="Culley D."/>
            <person name="Magnuson J.K."/>
            <person name="James T.Y."/>
            <person name="O'Malley M.A."/>
            <person name="Stajich J.E."/>
            <person name="Spatafora J.W."/>
            <person name="Visel A."/>
            <person name="Grigoriev I.V."/>
        </authorList>
    </citation>
    <scope>NUCLEOTIDE SEQUENCE [LARGE SCALE GENOMIC DNA]</scope>
    <source>
        <strain evidence="6 7">NRRL 1336</strain>
    </source>
</reference>
<accession>A0A1X2IBL5</accession>
<feature type="region of interest" description="Disordered" evidence="2">
    <location>
        <begin position="114"/>
        <end position="142"/>
    </location>
</feature>
<feature type="compositionally biased region" description="Polar residues" evidence="2">
    <location>
        <begin position="901"/>
        <end position="917"/>
    </location>
</feature>
<dbReference type="InterPro" id="IPR036871">
    <property type="entry name" value="PX_dom_sf"/>
</dbReference>
<feature type="compositionally biased region" description="Low complexity" evidence="2">
    <location>
        <begin position="776"/>
        <end position="789"/>
    </location>
</feature>
<dbReference type="Pfam" id="PF00620">
    <property type="entry name" value="RhoGAP"/>
    <property type="match status" value="1"/>
</dbReference>
<dbReference type="SUPFAM" id="SSF50729">
    <property type="entry name" value="PH domain-like"/>
    <property type="match status" value="1"/>
</dbReference>
<feature type="compositionally biased region" description="Polar residues" evidence="2">
    <location>
        <begin position="305"/>
        <end position="315"/>
    </location>
</feature>
<feature type="compositionally biased region" description="Polar residues" evidence="2">
    <location>
        <begin position="119"/>
        <end position="142"/>
    </location>
</feature>
<dbReference type="PROSITE" id="PS50195">
    <property type="entry name" value="PX"/>
    <property type="match status" value="1"/>
</dbReference>
<evidence type="ECO:0000313" key="6">
    <source>
        <dbReference type="EMBL" id="ORZ13471.1"/>
    </source>
</evidence>
<feature type="region of interest" description="Disordered" evidence="2">
    <location>
        <begin position="564"/>
        <end position="612"/>
    </location>
</feature>
<feature type="domain" description="PH" evidence="3">
    <location>
        <begin position="448"/>
        <end position="560"/>
    </location>
</feature>
<evidence type="ECO:0000313" key="7">
    <source>
        <dbReference type="Proteomes" id="UP000193560"/>
    </source>
</evidence>
<dbReference type="SMART" id="SM00233">
    <property type="entry name" value="PH"/>
    <property type="match status" value="1"/>
</dbReference>
<feature type="compositionally biased region" description="Polar residues" evidence="2">
    <location>
        <begin position="499"/>
        <end position="508"/>
    </location>
</feature>
<feature type="compositionally biased region" description="Basic and acidic residues" evidence="2">
    <location>
        <begin position="601"/>
        <end position="612"/>
    </location>
</feature>
<dbReference type="SMART" id="SM00312">
    <property type="entry name" value="PX"/>
    <property type="match status" value="1"/>
</dbReference>
<feature type="compositionally biased region" description="Basic and acidic residues" evidence="2">
    <location>
        <begin position="1166"/>
        <end position="1183"/>
    </location>
</feature>
<dbReference type="Pfam" id="PF00169">
    <property type="entry name" value="PH"/>
    <property type="match status" value="1"/>
</dbReference>
<evidence type="ECO:0000259" key="3">
    <source>
        <dbReference type="PROSITE" id="PS50003"/>
    </source>
</evidence>
<evidence type="ECO:0000256" key="2">
    <source>
        <dbReference type="SAM" id="MobiDB-lite"/>
    </source>
</evidence>
<feature type="region of interest" description="Disordered" evidence="2">
    <location>
        <begin position="52"/>
        <end position="100"/>
    </location>
</feature>
<gene>
    <name evidence="6" type="ORF">BCR42DRAFT_418379</name>
</gene>
<dbReference type="GO" id="GO:0007165">
    <property type="term" value="P:signal transduction"/>
    <property type="evidence" value="ECO:0007669"/>
    <property type="project" value="InterPro"/>
</dbReference>
<feature type="compositionally biased region" description="Acidic residues" evidence="2">
    <location>
        <begin position="1137"/>
        <end position="1161"/>
    </location>
</feature>
<dbReference type="PROSITE" id="PS50003">
    <property type="entry name" value="PH_DOMAIN"/>
    <property type="match status" value="1"/>
</dbReference>
<feature type="region of interest" description="Disordered" evidence="2">
    <location>
        <begin position="496"/>
        <end position="515"/>
    </location>
</feature>
<feature type="region of interest" description="Disordered" evidence="2">
    <location>
        <begin position="645"/>
        <end position="716"/>
    </location>
</feature>
<comment type="caution">
    <text evidence="6">The sequence shown here is derived from an EMBL/GenBank/DDBJ whole genome shotgun (WGS) entry which is preliminary data.</text>
</comment>
<dbReference type="InterPro" id="IPR001683">
    <property type="entry name" value="PX_dom"/>
</dbReference>
<dbReference type="GO" id="GO:0005096">
    <property type="term" value="F:GTPase activator activity"/>
    <property type="evidence" value="ECO:0007669"/>
    <property type="project" value="UniProtKB-KW"/>
</dbReference>
<dbReference type="Gene3D" id="3.30.1520.10">
    <property type="entry name" value="Phox-like domain"/>
    <property type="match status" value="1"/>
</dbReference>
<feature type="compositionally biased region" description="Low complexity" evidence="2">
    <location>
        <begin position="674"/>
        <end position="691"/>
    </location>
</feature>
<organism evidence="6 7">
    <name type="scientific">Absidia repens</name>
    <dbReference type="NCBI Taxonomy" id="90262"/>
    <lineage>
        <taxon>Eukaryota</taxon>
        <taxon>Fungi</taxon>
        <taxon>Fungi incertae sedis</taxon>
        <taxon>Mucoromycota</taxon>
        <taxon>Mucoromycotina</taxon>
        <taxon>Mucoromycetes</taxon>
        <taxon>Mucorales</taxon>
        <taxon>Cunninghamellaceae</taxon>
        <taxon>Absidia</taxon>
    </lineage>
</organism>